<accession>A0A2K3K4N4</accession>
<sequence length="18" mass="1733">MSSEASSSGGVDPPPQSL</sequence>
<proteinExistence type="predicted"/>
<gene>
    <name evidence="1" type="ORF">L195_g060574</name>
</gene>
<feature type="non-terminal residue" evidence="1">
    <location>
        <position position="18"/>
    </location>
</feature>
<protein>
    <submittedName>
        <fullName evidence="1">Uncharacterized protein</fullName>
    </submittedName>
</protein>
<dbReference type="AlphaFoldDB" id="A0A2K3K4N4"/>
<dbReference type="EMBL" id="ASHM01140857">
    <property type="protein sequence ID" value="PNX61245.1"/>
    <property type="molecule type" value="Genomic_DNA"/>
</dbReference>
<reference evidence="1 2" key="1">
    <citation type="journal article" date="2014" name="Am. J. Bot.">
        <title>Genome assembly and annotation for red clover (Trifolium pratense; Fabaceae).</title>
        <authorList>
            <person name="Istvanek J."/>
            <person name="Jaros M."/>
            <person name="Krenek A."/>
            <person name="Repkova J."/>
        </authorList>
    </citation>
    <scope>NUCLEOTIDE SEQUENCE [LARGE SCALE GENOMIC DNA]</scope>
    <source>
        <strain evidence="2">cv. Tatra</strain>
        <tissue evidence="1">Young leaves</tissue>
    </source>
</reference>
<dbReference type="Proteomes" id="UP000236291">
    <property type="component" value="Unassembled WGS sequence"/>
</dbReference>
<name>A0A2K3K4N4_TRIPR</name>
<evidence type="ECO:0000313" key="2">
    <source>
        <dbReference type="Proteomes" id="UP000236291"/>
    </source>
</evidence>
<reference evidence="1 2" key="2">
    <citation type="journal article" date="2017" name="Front. Plant Sci.">
        <title>Gene Classification and Mining of Molecular Markers Useful in Red Clover (Trifolium pratense) Breeding.</title>
        <authorList>
            <person name="Istvanek J."/>
            <person name="Dluhosova J."/>
            <person name="Dluhos P."/>
            <person name="Patkova L."/>
            <person name="Nedelnik J."/>
            <person name="Repkova J."/>
        </authorList>
    </citation>
    <scope>NUCLEOTIDE SEQUENCE [LARGE SCALE GENOMIC DNA]</scope>
    <source>
        <strain evidence="2">cv. Tatra</strain>
        <tissue evidence="1">Young leaves</tissue>
    </source>
</reference>
<comment type="caution">
    <text evidence="1">The sequence shown here is derived from an EMBL/GenBank/DDBJ whole genome shotgun (WGS) entry which is preliminary data.</text>
</comment>
<organism evidence="1 2">
    <name type="scientific">Trifolium pratense</name>
    <name type="common">Red clover</name>
    <dbReference type="NCBI Taxonomy" id="57577"/>
    <lineage>
        <taxon>Eukaryota</taxon>
        <taxon>Viridiplantae</taxon>
        <taxon>Streptophyta</taxon>
        <taxon>Embryophyta</taxon>
        <taxon>Tracheophyta</taxon>
        <taxon>Spermatophyta</taxon>
        <taxon>Magnoliopsida</taxon>
        <taxon>eudicotyledons</taxon>
        <taxon>Gunneridae</taxon>
        <taxon>Pentapetalae</taxon>
        <taxon>rosids</taxon>
        <taxon>fabids</taxon>
        <taxon>Fabales</taxon>
        <taxon>Fabaceae</taxon>
        <taxon>Papilionoideae</taxon>
        <taxon>50 kb inversion clade</taxon>
        <taxon>NPAAA clade</taxon>
        <taxon>Hologalegina</taxon>
        <taxon>IRL clade</taxon>
        <taxon>Trifolieae</taxon>
        <taxon>Trifolium</taxon>
    </lineage>
</organism>
<evidence type="ECO:0000313" key="1">
    <source>
        <dbReference type="EMBL" id="PNX61245.1"/>
    </source>
</evidence>